<feature type="transmembrane region" description="Helical" evidence="6">
    <location>
        <begin position="305"/>
        <end position="324"/>
    </location>
</feature>
<comment type="caution">
    <text evidence="7">The sequence shown here is derived from an EMBL/GenBank/DDBJ whole genome shotgun (WGS) entry which is preliminary data.</text>
</comment>
<reference evidence="7" key="1">
    <citation type="submission" date="2020-12" db="EMBL/GenBank/DDBJ databases">
        <title>The genome sequence of Inhella sp. 4Y17.</title>
        <authorList>
            <person name="Liu Y."/>
        </authorList>
    </citation>
    <scope>NUCLEOTIDE SEQUENCE</scope>
    <source>
        <strain evidence="7">4Y10</strain>
    </source>
</reference>
<dbReference type="GO" id="GO:0016020">
    <property type="term" value="C:membrane"/>
    <property type="evidence" value="ECO:0007669"/>
    <property type="project" value="UniProtKB-SubCell"/>
</dbReference>
<feature type="transmembrane region" description="Helical" evidence="6">
    <location>
        <begin position="121"/>
        <end position="143"/>
    </location>
</feature>
<keyword evidence="4 6" id="KW-1133">Transmembrane helix</keyword>
<sequence length="348" mass="38195">MPPLETTSALLPWLYQPFLGQAVWAWLLFMGIVLTLLVLDLGVLNRGDKEISIRASLWQSAGYIAAGVAFGGWIAVQQGSDAGLTYLTGYVIEKALSIDNLFVIATVFAALQVPRHLQHRVLFWGILGVIVLRALLIGGGTALVQRFDWMLPVFGALLVWTGWRMWPRSGMEDEPPSIPGLETLRRWLRVTPQLQGNQFWVRRDVGDGKGKQWWVTPLFLALCAIETADLIFAIDSVPAVLAVTTDPYLVYTSNIFAILGLRALYFALAEMLHRFHYLKHALAVLLVMIGAKVLFAPFLGHPPSWVSLTLTISILAAGVGLSLARPDPLILRRTGPAALPAPGTGQES</sequence>
<evidence type="ECO:0000256" key="5">
    <source>
        <dbReference type="ARBA" id="ARBA00023136"/>
    </source>
</evidence>
<feature type="transmembrane region" description="Helical" evidence="6">
    <location>
        <begin position="280"/>
        <end position="299"/>
    </location>
</feature>
<dbReference type="EMBL" id="JAEDAL010000001">
    <property type="protein sequence ID" value="MBH9551504.1"/>
    <property type="molecule type" value="Genomic_DNA"/>
</dbReference>
<comment type="similarity">
    <text evidence="2">Belongs to the TerC family.</text>
</comment>
<feature type="transmembrane region" description="Helical" evidence="6">
    <location>
        <begin position="56"/>
        <end position="76"/>
    </location>
</feature>
<keyword evidence="5 6" id="KW-0472">Membrane</keyword>
<feature type="transmembrane region" description="Helical" evidence="6">
    <location>
        <begin position="23"/>
        <end position="44"/>
    </location>
</feature>
<dbReference type="RefSeq" id="WP_198099116.1">
    <property type="nucleotide sequence ID" value="NZ_JAEDAL010000001.1"/>
</dbReference>
<dbReference type="Pfam" id="PF03741">
    <property type="entry name" value="TerC"/>
    <property type="match status" value="1"/>
</dbReference>
<evidence type="ECO:0000256" key="4">
    <source>
        <dbReference type="ARBA" id="ARBA00022989"/>
    </source>
</evidence>
<proteinExistence type="inferred from homology"/>
<dbReference type="Proteomes" id="UP000620139">
    <property type="component" value="Unassembled WGS sequence"/>
</dbReference>
<dbReference type="PANTHER" id="PTHR30238:SF0">
    <property type="entry name" value="THYLAKOID MEMBRANE PROTEIN TERC, CHLOROPLASTIC"/>
    <property type="match status" value="1"/>
</dbReference>
<dbReference type="PANTHER" id="PTHR30238">
    <property type="entry name" value="MEMBRANE BOUND PREDICTED REDOX MODULATOR"/>
    <property type="match status" value="1"/>
</dbReference>
<dbReference type="InterPro" id="IPR005496">
    <property type="entry name" value="Integral_membrane_TerC"/>
</dbReference>
<evidence type="ECO:0000256" key="6">
    <source>
        <dbReference type="SAM" id="Phobius"/>
    </source>
</evidence>
<protein>
    <submittedName>
        <fullName evidence="7">TerC family protein</fullName>
    </submittedName>
</protein>
<evidence type="ECO:0000313" key="8">
    <source>
        <dbReference type="Proteomes" id="UP000620139"/>
    </source>
</evidence>
<dbReference type="AlphaFoldDB" id="A0A931IV09"/>
<evidence type="ECO:0000313" key="7">
    <source>
        <dbReference type="EMBL" id="MBH9551504.1"/>
    </source>
</evidence>
<comment type="subcellular location">
    <subcellularLocation>
        <location evidence="1">Membrane</location>
        <topology evidence="1">Multi-pass membrane protein</topology>
    </subcellularLocation>
</comment>
<feature type="transmembrane region" description="Helical" evidence="6">
    <location>
        <begin position="218"/>
        <end position="242"/>
    </location>
</feature>
<organism evidence="7 8">
    <name type="scientific">Inhella gelatinilytica</name>
    <dbReference type="NCBI Taxonomy" id="2795030"/>
    <lineage>
        <taxon>Bacteria</taxon>
        <taxon>Pseudomonadati</taxon>
        <taxon>Pseudomonadota</taxon>
        <taxon>Betaproteobacteria</taxon>
        <taxon>Burkholderiales</taxon>
        <taxon>Sphaerotilaceae</taxon>
        <taxon>Inhella</taxon>
    </lineage>
</organism>
<evidence type="ECO:0000256" key="2">
    <source>
        <dbReference type="ARBA" id="ARBA00007511"/>
    </source>
</evidence>
<name>A0A931IV09_9BURK</name>
<feature type="transmembrane region" description="Helical" evidence="6">
    <location>
        <begin position="248"/>
        <end position="268"/>
    </location>
</feature>
<feature type="transmembrane region" description="Helical" evidence="6">
    <location>
        <begin position="96"/>
        <end position="114"/>
    </location>
</feature>
<feature type="transmembrane region" description="Helical" evidence="6">
    <location>
        <begin position="149"/>
        <end position="166"/>
    </location>
</feature>
<keyword evidence="3 6" id="KW-0812">Transmembrane</keyword>
<accession>A0A931IV09</accession>
<evidence type="ECO:0000256" key="3">
    <source>
        <dbReference type="ARBA" id="ARBA00022692"/>
    </source>
</evidence>
<dbReference type="InterPro" id="IPR022369">
    <property type="entry name" value="Integral_membrane_TerC_rswitch"/>
</dbReference>
<dbReference type="NCBIfam" id="TIGR03718">
    <property type="entry name" value="R_switched_Alx"/>
    <property type="match status" value="1"/>
</dbReference>
<gene>
    <name evidence="7" type="ORF">I7X43_01470</name>
</gene>
<keyword evidence="8" id="KW-1185">Reference proteome</keyword>
<evidence type="ECO:0000256" key="1">
    <source>
        <dbReference type="ARBA" id="ARBA00004141"/>
    </source>
</evidence>